<dbReference type="SUPFAM" id="SSF88946">
    <property type="entry name" value="Sigma2 domain of RNA polymerase sigma factors"/>
    <property type="match status" value="1"/>
</dbReference>
<feature type="domain" description="RNA polymerase sigma-70 region 2" evidence="5">
    <location>
        <begin position="8"/>
        <end position="72"/>
    </location>
</feature>
<proteinExistence type="inferred from homology"/>
<accession>A0A2L0UZ50</accession>
<sequence length="160" mass="19042">MQPEVHRLILENLKPVRQYLRKLTKDPELAEEYLNDVVVKVLDKFHTFRPDSNFKAWMYTIAKFHVFSKNRRKKIFTGVTEEQFQFHCDDKLTVKETQFDMLDIVDTFSKSVRPKDRELLAMVSLGYEISELSEHFNVPEGTIKSRVHRIRRNMEPAVNL</sequence>
<evidence type="ECO:0000259" key="5">
    <source>
        <dbReference type="Pfam" id="PF04542"/>
    </source>
</evidence>
<feature type="domain" description="RNA polymerase sigma factor 70 region 4 type 2" evidence="6">
    <location>
        <begin position="114"/>
        <end position="154"/>
    </location>
</feature>
<evidence type="ECO:0000256" key="2">
    <source>
        <dbReference type="ARBA" id="ARBA00023015"/>
    </source>
</evidence>
<protein>
    <submittedName>
        <fullName evidence="7">RNA polymerase ECF-type sigma factor</fullName>
    </submittedName>
</protein>
<evidence type="ECO:0000256" key="4">
    <source>
        <dbReference type="ARBA" id="ARBA00023163"/>
    </source>
</evidence>
<dbReference type="InterPro" id="IPR014284">
    <property type="entry name" value="RNA_pol_sigma-70_dom"/>
</dbReference>
<dbReference type="Pfam" id="PF04542">
    <property type="entry name" value="Sigma70_r2"/>
    <property type="match status" value="1"/>
</dbReference>
<dbReference type="RefSeq" id="YP_010662967.1">
    <property type="nucleotide sequence ID" value="NC_070890.1"/>
</dbReference>
<dbReference type="NCBIfam" id="TIGR02937">
    <property type="entry name" value="sigma70-ECF"/>
    <property type="match status" value="1"/>
</dbReference>
<dbReference type="InterPro" id="IPR013325">
    <property type="entry name" value="RNA_pol_sigma_r2"/>
</dbReference>
<evidence type="ECO:0000313" key="8">
    <source>
        <dbReference type="Proteomes" id="UP000226396"/>
    </source>
</evidence>
<organism evidence="7 8">
    <name type="scientific">Agrobacterium phage Atu_ph04</name>
    <dbReference type="NCBI Taxonomy" id="2024263"/>
    <lineage>
        <taxon>Viruses</taxon>
        <taxon>Duplodnaviria</taxon>
        <taxon>Heunggongvirae</taxon>
        <taxon>Uroviricota</taxon>
        <taxon>Caudoviricetes</taxon>
        <taxon>Pootjesviridae</taxon>
        <taxon>Rollinsvirus</taxon>
        <taxon>Rollinsvirus ph04</taxon>
    </lineage>
</organism>
<dbReference type="Pfam" id="PF08281">
    <property type="entry name" value="Sigma70_r4_2"/>
    <property type="match status" value="1"/>
</dbReference>
<keyword evidence="2" id="KW-0805">Transcription regulation</keyword>
<reference evidence="7 8" key="1">
    <citation type="submission" date="2017-06" db="EMBL/GenBank/DDBJ databases">
        <authorList>
            <person name="Kim H.J."/>
            <person name="Triplett B.A."/>
        </authorList>
    </citation>
    <scope>NUCLEOTIDE SEQUENCE [LARGE SCALE GENOMIC DNA]</scope>
</reference>
<dbReference type="PANTHER" id="PTHR43133:SF25">
    <property type="entry name" value="RNA POLYMERASE SIGMA FACTOR RFAY-RELATED"/>
    <property type="match status" value="1"/>
</dbReference>
<keyword evidence="4" id="KW-0804">Transcription</keyword>
<dbReference type="GeneID" id="77938984"/>
<evidence type="ECO:0000256" key="1">
    <source>
        <dbReference type="ARBA" id="ARBA00010641"/>
    </source>
</evidence>
<name>A0A2L0UZ50_9CAUD</name>
<dbReference type="EMBL" id="MF403007">
    <property type="protein sequence ID" value="AUZ94808.1"/>
    <property type="molecule type" value="Genomic_DNA"/>
</dbReference>
<evidence type="ECO:0000259" key="6">
    <source>
        <dbReference type="Pfam" id="PF08281"/>
    </source>
</evidence>
<dbReference type="InterPro" id="IPR007627">
    <property type="entry name" value="RNA_pol_sigma70_r2"/>
</dbReference>
<dbReference type="InterPro" id="IPR013324">
    <property type="entry name" value="RNA_pol_sigma_r3/r4-like"/>
</dbReference>
<keyword evidence="8" id="KW-1185">Reference proteome</keyword>
<dbReference type="InterPro" id="IPR036388">
    <property type="entry name" value="WH-like_DNA-bd_sf"/>
</dbReference>
<dbReference type="KEGG" id="vg:77938984"/>
<dbReference type="PANTHER" id="PTHR43133">
    <property type="entry name" value="RNA POLYMERASE ECF-TYPE SIGMA FACTO"/>
    <property type="match status" value="1"/>
</dbReference>
<dbReference type="Proteomes" id="UP000226396">
    <property type="component" value="Segment"/>
</dbReference>
<dbReference type="SUPFAM" id="SSF88659">
    <property type="entry name" value="Sigma3 and sigma4 domains of RNA polymerase sigma factors"/>
    <property type="match status" value="1"/>
</dbReference>
<dbReference type="InterPro" id="IPR013249">
    <property type="entry name" value="RNA_pol_sigma70_r4_t2"/>
</dbReference>
<dbReference type="InterPro" id="IPR039425">
    <property type="entry name" value="RNA_pol_sigma-70-like"/>
</dbReference>
<keyword evidence="3" id="KW-0731">Sigma factor</keyword>
<dbReference type="GO" id="GO:0003677">
    <property type="term" value="F:DNA binding"/>
    <property type="evidence" value="ECO:0007669"/>
    <property type="project" value="InterPro"/>
</dbReference>
<dbReference type="Gene3D" id="1.10.1740.10">
    <property type="match status" value="1"/>
</dbReference>
<dbReference type="GO" id="GO:0006352">
    <property type="term" value="P:DNA-templated transcription initiation"/>
    <property type="evidence" value="ECO:0007669"/>
    <property type="project" value="InterPro"/>
</dbReference>
<dbReference type="GO" id="GO:0016987">
    <property type="term" value="F:sigma factor activity"/>
    <property type="evidence" value="ECO:0007669"/>
    <property type="project" value="UniProtKB-KW"/>
</dbReference>
<comment type="similarity">
    <text evidence="1">Belongs to the sigma-70 factor family. ECF subfamily.</text>
</comment>
<dbReference type="Gene3D" id="1.10.10.10">
    <property type="entry name" value="Winged helix-like DNA-binding domain superfamily/Winged helix DNA-binding domain"/>
    <property type="match status" value="1"/>
</dbReference>
<evidence type="ECO:0000256" key="3">
    <source>
        <dbReference type="ARBA" id="ARBA00023082"/>
    </source>
</evidence>
<evidence type="ECO:0000313" key="7">
    <source>
        <dbReference type="EMBL" id="AUZ94808.1"/>
    </source>
</evidence>